<accession>A0A1J5RXJ4</accession>
<protein>
    <submittedName>
        <fullName evidence="1">Uncharacterized protein</fullName>
    </submittedName>
</protein>
<gene>
    <name evidence="1" type="ORF">GALL_238240</name>
</gene>
<evidence type="ECO:0000313" key="1">
    <source>
        <dbReference type="EMBL" id="OIQ94195.1"/>
    </source>
</evidence>
<organism evidence="1">
    <name type="scientific">mine drainage metagenome</name>
    <dbReference type="NCBI Taxonomy" id="410659"/>
    <lineage>
        <taxon>unclassified sequences</taxon>
        <taxon>metagenomes</taxon>
        <taxon>ecological metagenomes</taxon>
    </lineage>
</organism>
<reference evidence="1" key="1">
    <citation type="submission" date="2016-10" db="EMBL/GenBank/DDBJ databases">
        <title>Sequence of Gallionella enrichment culture.</title>
        <authorList>
            <person name="Poehlein A."/>
            <person name="Muehling M."/>
            <person name="Daniel R."/>
        </authorList>
    </citation>
    <scope>NUCLEOTIDE SEQUENCE</scope>
</reference>
<comment type="caution">
    <text evidence="1">The sequence shown here is derived from an EMBL/GenBank/DDBJ whole genome shotgun (WGS) entry which is preliminary data.</text>
</comment>
<name>A0A1J5RXJ4_9ZZZZ</name>
<sequence length="34" mass="3933">MERIASRNHWRPDLMSILRIAAIAKADCCHSLPR</sequence>
<proteinExistence type="predicted"/>
<dbReference type="EMBL" id="MLJW01000191">
    <property type="protein sequence ID" value="OIQ94195.1"/>
    <property type="molecule type" value="Genomic_DNA"/>
</dbReference>
<dbReference type="AlphaFoldDB" id="A0A1J5RXJ4"/>